<evidence type="ECO:0000313" key="2">
    <source>
        <dbReference type="EMBL" id="MRH01191.1"/>
    </source>
</evidence>
<dbReference type="Proteomes" id="UP000439314">
    <property type="component" value="Unassembled WGS sequence"/>
</dbReference>
<dbReference type="EMBL" id="WJPM01000009">
    <property type="protein sequence ID" value="MRH75372.1"/>
    <property type="molecule type" value="Genomic_DNA"/>
</dbReference>
<reference evidence="4 5" key="1">
    <citation type="submission" date="2019-11" db="EMBL/GenBank/DDBJ databases">
        <title>First report of rice panicle blight caused by Xanthomonas sp. in Iran.</title>
        <authorList>
            <person name="Mirghasempour S.A."/>
            <person name="Huang S."/>
            <person name="Brady C.L."/>
            <person name="Studholme D.J."/>
        </authorList>
    </citation>
    <scope>NUCLEOTIDE SEQUENCE [LARGE SCALE GENOMIC DNA]</scope>
    <source>
        <strain evidence="2 5">ASD011</strain>
        <strain evidence="4">SAM114</strain>
    </source>
</reference>
<proteinExistence type="predicted"/>
<protein>
    <submittedName>
        <fullName evidence="2">Uncharacterized protein</fullName>
    </submittedName>
</protein>
<evidence type="ECO:0000313" key="4">
    <source>
        <dbReference type="Proteomes" id="UP000437931"/>
    </source>
</evidence>
<accession>A0A6N7QDR0</accession>
<evidence type="ECO:0000313" key="5">
    <source>
        <dbReference type="Proteomes" id="UP000439314"/>
    </source>
</evidence>
<dbReference type="RefSeq" id="WP_153751750.1">
    <property type="nucleotide sequence ID" value="NZ_CP189890.1"/>
</dbReference>
<sequence length="121" mass="13750">MSAEFHFRLLREIMPLLSYLPIVIFAVVIANYGLLPMKIRKTLDSRQLKAPGLERFRFGGSPPGILLNVFRLRKAPEINDISESDLVAIHLHRRFRQFPVALLVTCIVVLVLCWIAPLNSG</sequence>
<keyword evidence="1" id="KW-0812">Transmembrane</keyword>
<gene>
    <name evidence="2" type="ORF">GIY21_12925</name>
    <name evidence="3" type="ORF">GIY22_12125</name>
</gene>
<feature type="transmembrane region" description="Helical" evidence="1">
    <location>
        <begin position="98"/>
        <end position="117"/>
    </location>
</feature>
<dbReference type="Proteomes" id="UP000437931">
    <property type="component" value="Unassembled WGS sequence"/>
</dbReference>
<name>A0A6N7QDR0_9XANT</name>
<evidence type="ECO:0000313" key="3">
    <source>
        <dbReference type="EMBL" id="MRH75372.1"/>
    </source>
</evidence>
<keyword evidence="4" id="KW-1185">Reference proteome</keyword>
<feature type="transmembrane region" description="Helical" evidence="1">
    <location>
        <begin position="16"/>
        <end position="35"/>
    </location>
</feature>
<comment type="caution">
    <text evidence="2">The sequence shown here is derived from an EMBL/GenBank/DDBJ whole genome shotgun (WGS) entry which is preliminary data.</text>
</comment>
<evidence type="ECO:0000256" key="1">
    <source>
        <dbReference type="SAM" id="Phobius"/>
    </source>
</evidence>
<dbReference type="EMBL" id="WJPN01000010">
    <property type="protein sequence ID" value="MRH01191.1"/>
    <property type="molecule type" value="Genomic_DNA"/>
</dbReference>
<dbReference type="AlphaFoldDB" id="A0A6N7QDR0"/>
<reference evidence="3" key="2">
    <citation type="journal article" date="2020" name="Plant Dis.">
        <title>A Grain Rot of Rice in Iran Caused by a Xanthomonas Strain Closely Related to X. sacchari.</title>
        <authorList>
            <person name="Mirghasempour S.A."/>
            <person name="Huang S."/>
            <person name="Studholme D.J."/>
            <person name="Brady C.L."/>
        </authorList>
    </citation>
    <scope>NUCLEOTIDE SEQUENCE</scope>
    <source>
        <strain evidence="3">SAM114</strain>
    </source>
</reference>
<keyword evidence="1" id="KW-1133">Transmembrane helix</keyword>
<keyword evidence="1" id="KW-0472">Membrane</keyword>
<organism evidence="2 5">
    <name type="scientific">Xanthomonas sontii</name>
    <dbReference type="NCBI Taxonomy" id="2650745"/>
    <lineage>
        <taxon>Bacteria</taxon>
        <taxon>Pseudomonadati</taxon>
        <taxon>Pseudomonadota</taxon>
        <taxon>Gammaproteobacteria</taxon>
        <taxon>Lysobacterales</taxon>
        <taxon>Lysobacteraceae</taxon>
        <taxon>Xanthomonas</taxon>
    </lineage>
</organism>